<evidence type="ECO:0000256" key="6">
    <source>
        <dbReference type="ARBA" id="ARBA00022840"/>
    </source>
</evidence>
<dbReference type="GO" id="GO:0071897">
    <property type="term" value="P:DNA biosynthetic process"/>
    <property type="evidence" value="ECO:0007669"/>
    <property type="project" value="UniProtKB-KW"/>
</dbReference>
<protein>
    <recommendedName>
        <fullName evidence="13">Vitamin B12-dependent ribonucleotide reductase</fullName>
        <ecNumber evidence="13">1.17.4.1</ecNumber>
    </recommendedName>
</protein>
<dbReference type="UniPathway" id="UPA00326"/>
<dbReference type="InterPro" id="IPR013344">
    <property type="entry name" value="RNR_NrdJ/NrdZ"/>
</dbReference>
<dbReference type="InterPro" id="IPR008926">
    <property type="entry name" value="RNR_R1-su_N"/>
</dbReference>
<feature type="domain" description="Ribonucleotide reductase large subunit N-terminal" evidence="14">
    <location>
        <begin position="5"/>
        <end position="87"/>
    </location>
</feature>
<evidence type="ECO:0000259" key="16">
    <source>
        <dbReference type="Pfam" id="PF12637"/>
    </source>
</evidence>
<dbReference type="FunFam" id="3.20.70.20:FF:000018">
    <property type="entry name" value="Vitamin B12-dependent ribonucleotide reductase"/>
    <property type="match status" value="1"/>
</dbReference>
<organism evidence="17">
    <name type="scientific">candidate division WOR-3 bacterium</name>
    <dbReference type="NCBI Taxonomy" id="2052148"/>
    <lineage>
        <taxon>Bacteria</taxon>
        <taxon>Bacteria division WOR-3</taxon>
    </lineage>
</organism>
<evidence type="ECO:0000256" key="8">
    <source>
        <dbReference type="ARBA" id="ARBA00023116"/>
    </source>
</evidence>
<dbReference type="InterPro" id="IPR024434">
    <property type="entry name" value="TSCPD_dom"/>
</dbReference>
<keyword evidence="3 13" id="KW-0846">Cobalamin</keyword>
<name>A0A7V3ZXJ7_UNCW3</name>
<dbReference type="EMBL" id="DTDJ01000028">
    <property type="protein sequence ID" value="HGL17520.1"/>
    <property type="molecule type" value="Genomic_DNA"/>
</dbReference>
<evidence type="ECO:0000256" key="13">
    <source>
        <dbReference type="RuleBase" id="RU364064"/>
    </source>
</evidence>
<keyword evidence="8" id="KW-0215">Deoxyribonucleotide synthesis</keyword>
<evidence type="ECO:0000259" key="15">
    <source>
        <dbReference type="Pfam" id="PF02867"/>
    </source>
</evidence>
<keyword evidence="9" id="KW-1015">Disulfide bond</keyword>
<evidence type="ECO:0000256" key="3">
    <source>
        <dbReference type="ARBA" id="ARBA00022628"/>
    </source>
</evidence>
<evidence type="ECO:0000256" key="9">
    <source>
        <dbReference type="ARBA" id="ARBA00023157"/>
    </source>
</evidence>
<keyword evidence="6" id="KW-0067">ATP-binding</keyword>
<dbReference type="Pfam" id="PF12637">
    <property type="entry name" value="TSCPD"/>
    <property type="match status" value="1"/>
</dbReference>
<dbReference type="InterPro" id="IPR050862">
    <property type="entry name" value="RdRp_reductase_class-2"/>
</dbReference>
<dbReference type="PRINTS" id="PR01183">
    <property type="entry name" value="RIBORDTASEM1"/>
</dbReference>
<dbReference type="InterPro" id="IPR000788">
    <property type="entry name" value="RNR_lg_C"/>
</dbReference>
<accession>A0A7V3ZXJ7</accession>
<reference evidence="17" key="1">
    <citation type="journal article" date="2020" name="mSystems">
        <title>Genome- and Community-Level Interaction Insights into Carbon Utilization and Element Cycling Functions of Hydrothermarchaeota in Hydrothermal Sediment.</title>
        <authorList>
            <person name="Zhou Z."/>
            <person name="Liu Y."/>
            <person name="Xu W."/>
            <person name="Pan J."/>
            <person name="Luo Z.H."/>
            <person name="Li M."/>
        </authorList>
    </citation>
    <scope>NUCLEOTIDE SEQUENCE [LARGE SCALE GENOMIC DNA]</scope>
    <source>
        <strain evidence="17">SpSt-69</strain>
    </source>
</reference>
<gene>
    <name evidence="17" type="ORF">ENU66_04240</name>
</gene>
<dbReference type="SUPFAM" id="SSF48168">
    <property type="entry name" value="R1 subunit of ribonucleotide reductase, N-terminal domain"/>
    <property type="match status" value="1"/>
</dbReference>
<comment type="function">
    <text evidence="11 13">Catalyzes the reduction of ribonucleotides to deoxyribonucleotides. May function to provide a pool of deoxyribonucleotide precursors for DNA repair during oxygen limitation and/or for immediate growth after restoration of oxygen.</text>
</comment>
<dbReference type="AlphaFoldDB" id="A0A7V3ZXJ7"/>
<evidence type="ECO:0000256" key="11">
    <source>
        <dbReference type="ARBA" id="ARBA00025437"/>
    </source>
</evidence>
<keyword evidence="4 13" id="KW-0237">DNA synthesis</keyword>
<evidence type="ECO:0000256" key="7">
    <source>
        <dbReference type="ARBA" id="ARBA00023002"/>
    </source>
</evidence>
<dbReference type="PANTHER" id="PTHR43371:SF1">
    <property type="entry name" value="RIBONUCLEOSIDE-DIPHOSPHATE REDUCTASE"/>
    <property type="match status" value="1"/>
</dbReference>
<evidence type="ECO:0000256" key="10">
    <source>
        <dbReference type="ARBA" id="ARBA00023285"/>
    </source>
</evidence>
<dbReference type="GO" id="GO:0009263">
    <property type="term" value="P:deoxyribonucleotide biosynthetic process"/>
    <property type="evidence" value="ECO:0007669"/>
    <property type="project" value="UniProtKB-KW"/>
</dbReference>
<dbReference type="InterPro" id="IPR013509">
    <property type="entry name" value="RNR_lsu_N"/>
</dbReference>
<evidence type="ECO:0000256" key="5">
    <source>
        <dbReference type="ARBA" id="ARBA00022741"/>
    </source>
</evidence>
<dbReference type="SUPFAM" id="SSF51998">
    <property type="entry name" value="PFL-like glycyl radical enzymes"/>
    <property type="match status" value="1"/>
</dbReference>
<feature type="domain" description="Ribonucleotide reductase large subunit C-terminal" evidence="15">
    <location>
        <begin position="90"/>
        <end position="419"/>
    </location>
</feature>
<dbReference type="GO" id="GO:0005524">
    <property type="term" value="F:ATP binding"/>
    <property type="evidence" value="ECO:0007669"/>
    <property type="project" value="UniProtKB-KW"/>
</dbReference>
<keyword evidence="7 13" id="KW-0560">Oxidoreductase</keyword>
<evidence type="ECO:0000256" key="4">
    <source>
        <dbReference type="ARBA" id="ARBA00022634"/>
    </source>
</evidence>
<comment type="similarity">
    <text evidence="2 13">Belongs to the ribonucleoside diphosphate reductase class-2 family.</text>
</comment>
<dbReference type="Pfam" id="PF02867">
    <property type="entry name" value="Ribonuc_red_lgC"/>
    <property type="match status" value="1"/>
</dbReference>
<evidence type="ECO:0000259" key="14">
    <source>
        <dbReference type="Pfam" id="PF00317"/>
    </source>
</evidence>
<comment type="caution">
    <text evidence="17">The sequence shown here is derived from an EMBL/GenBank/DDBJ whole genome shotgun (WGS) entry which is preliminary data.</text>
</comment>
<dbReference type="EC" id="1.17.4.1" evidence="13"/>
<dbReference type="PANTHER" id="PTHR43371">
    <property type="entry name" value="VITAMIN B12-DEPENDENT RIBONUCLEOTIDE REDUCTASE"/>
    <property type="match status" value="1"/>
</dbReference>
<sequence>MGELFLSENALKVLEKRYLLKNENGEIVETPEGMFRRVAKAISEAEKNYPKSPFTAEELEEKFYEIMTQFYFLPNSPTLMNAGTPLGQLSACFVLPVGDSMEEIFEAIKKTAIIHKTGGGTGFSFSRLRPRNDIVKSTGGVASGPVSFMRVFNEATEAVKQGGRRRGANMGILRVDHPDILEFIECKAKEGELANFNISVAVTDKFMEALEKGEDYELVNPRNGKVVGKLSAKEVFDKMVYYAWKNGEPGVIFIDTINKKHPVPGAGEIESTNPCGEQPLLPYESCNLGSINLSKFVKGKPAYEEGKINTAEEALKNIDWEKLREIVHLSVHFLDNVIDVNFFPFEEIKNMTLANRKIGLGVMGFADMLLQLGVPYSSQDAVKVAEEVMKFIQEEAVKKSMELAEYKGSFPNIDKSIYKHPMRNATLTTIAPTGSISMIADTSSGIEPLFSLAYTKTVLGGENLLYINSHFEKAARALGFYSRELMEEVAGARSIKDFKEIPEPIRKLFDTTFDIEPIQHLRIQAAFQKYVDNAVSKTINMPNSATVEDVAKVYREAYYMGLKGLTVYRDGSREEQVIKVAKDTTETKRPPFTTPRPRPEVIKGRTIKMVTDLGNCYITINEDEYGIFEVFIYLGKSGSQTMAFTEAIGRLISLALRSGVPVSEVVKQLKGIKSSTPVRQENGEVVYSVPDAIAKAIEKYLERGVQLELIPTSPTLKPIIDLHRKVKKTEEGEKQYDICPECGGRLIYQEGCYLCIDCGYSKCE</sequence>
<dbReference type="GO" id="GO:0031419">
    <property type="term" value="F:cobalamin binding"/>
    <property type="evidence" value="ECO:0007669"/>
    <property type="project" value="UniProtKB-KW"/>
</dbReference>
<evidence type="ECO:0000256" key="12">
    <source>
        <dbReference type="ARBA" id="ARBA00047754"/>
    </source>
</evidence>
<keyword evidence="10 13" id="KW-0170">Cobalt</keyword>
<dbReference type="GO" id="GO:0004748">
    <property type="term" value="F:ribonucleoside-diphosphate reductase activity, thioredoxin disulfide as acceptor"/>
    <property type="evidence" value="ECO:0007669"/>
    <property type="project" value="UniProtKB-EC"/>
</dbReference>
<comment type="cofactor">
    <cofactor evidence="1 13">
        <name>adenosylcob(III)alamin</name>
        <dbReference type="ChEBI" id="CHEBI:18408"/>
    </cofactor>
</comment>
<dbReference type="NCBIfam" id="TIGR02504">
    <property type="entry name" value="NrdJ_Z"/>
    <property type="match status" value="1"/>
</dbReference>
<dbReference type="CDD" id="cd02888">
    <property type="entry name" value="RNR_II_dimer"/>
    <property type="match status" value="1"/>
</dbReference>
<comment type="catalytic activity">
    <reaction evidence="12 13">
        <text>a 2'-deoxyribonucleoside 5'-diphosphate + [thioredoxin]-disulfide + H2O = a ribonucleoside 5'-diphosphate + [thioredoxin]-dithiol</text>
        <dbReference type="Rhea" id="RHEA:23252"/>
        <dbReference type="Rhea" id="RHEA-COMP:10698"/>
        <dbReference type="Rhea" id="RHEA-COMP:10700"/>
        <dbReference type="ChEBI" id="CHEBI:15377"/>
        <dbReference type="ChEBI" id="CHEBI:29950"/>
        <dbReference type="ChEBI" id="CHEBI:50058"/>
        <dbReference type="ChEBI" id="CHEBI:57930"/>
        <dbReference type="ChEBI" id="CHEBI:73316"/>
        <dbReference type="EC" id="1.17.4.1"/>
    </reaction>
</comment>
<proteinExistence type="inferred from homology"/>
<dbReference type="Gene3D" id="3.20.70.20">
    <property type="match status" value="1"/>
</dbReference>
<keyword evidence="5 13" id="KW-0547">Nucleotide-binding</keyword>
<dbReference type="NCBIfam" id="NF006417">
    <property type="entry name" value="PRK08665.1"/>
    <property type="match status" value="1"/>
</dbReference>
<evidence type="ECO:0000256" key="2">
    <source>
        <dbReference type="ARBA" id="ARBA00007405"/>
    </source>
</evidence>
<evidence type="ECO:0000256" key="1">
    <source>
        <dbReference type="ARBA" id="ARBA00001922"/>
    </source>
</evidence>
<feature type="domain" description="TSCPD" evidence="16">
    <location>
        <begin position="596"/>
        <end position="701"/>
    </location>
</feature>
<dbReference type="Pfam" id="PF00317">
    <property type="entry name" value="Ribonuc_red_lgN"/>
    <property type="match status" value="1"/>
</dbReference>
<evidence type="ECO:0000313" key="17">
    <source>
        <dbReference type="EMBL" id="HGL17520.1"/>
    </source>
</evidence>